<keyword evidence="3" id="KW-1185">Reference proteome</keyword>
<feature type="compositionally biased region" description="Polar residues" evidence="1">
    <location>
        <begin position="30"/>
        <end position="65"/>
    </location>
</feature>
<feature type="region of interest" description="Disordered" evidence="1">
    <location>
        <begin position="1"/>
        <end position="65"/>
    </location>
</feature>
<evidence type="ECO:0000313" key="2">
    <source>
        <dbReference type="EMBL" id="WVZ95640.1"/>
    </source>
</evidence>
<sequence length="65" mass="7313">MGRAPPHTSFHSEESSSLSHDFRCRLSPPISHTISLSNTHPLHTRQELTASINNKSSSSKLRVYR</sequence>
<evidence type="ECO:0000256" key="1">
    <source>
        <dbReference type="SAM" id="MobiDB-lite"/>
    </source>
</evidence>
<dbReference type="EMBL" id="CP144753">
    <property type="protein sequence ID" value="WVZ95640.1"/>
    <property type="molecule type" value="Genomic_DNA"/>
</dbReference>
<reference evidence="2 3" key="1">
    <citation type="submission" date="2024-02" db="EMBL/GenBank/DDBJ databases">
        <title>High-quality chromosome-scale genome assembly of Pensacola bahiagrass (Paspalum notatum Flugge var. saurae).</title>
        <authorList>
            <person name="Vega J.M."/>
            <person name="Podio M."/>
            <person name="Orjuela J."/>
            <person name="Siena L.A."/>
            <person name="Pessino S.C."/>
            <person name="Combes M.C."/>
            <person name="Mariac C."/>
            <person name="Albertini E."/>
            <person name="Pupilli F."/>
            <person name="Ortiz J.P.A."/>
            <person name="Leblanc O."/>
        </authorList>
    </citation>
    <scope>NUCLEOTIDE SEQUENCE [LARGE SCALE GENOMIC DNA]</scope>
    <source>
        <strain evidence="2">R1</strain>
        <tissue evidence="2">Leaf</tissue>
    </source>
</reference>
<dbReference type="Proteomes" id="UP001341281">
    <property type="component" value="Chromosome 09"/>
</dbReference>
<protein>
    <submittedName>
        <fullName evidence="2">Uncharacterized protein</fullName>
    </submittedName>
</protein>
<dbReference type="AlphaFoldDB" id="A0AAQ3UNY6"/>
<organism evidence="2 3">
    <name type="scientific">Paspalum notatum var. saurae</name>
    <dbReference type="NCBI Taxonomy" id="547442"/>
    <lineage>
        <taxon>Eukaryota</taxon>
        <taxon>Viridiplantae</taxon>
        <taxon>Streptophyta</taxon>
        <taxon>Embryophyta</taxon>
        <taxon>Tracheophyta</taxon>
        <taxon>Spermatophyta</taxon>
        <taxon>Magnoliopsida</taxon>
        <taxon>Liliopsida</taxon>
        <taxon>Poales</taxon>
        <taxon>Poaceae</taxon>
        <taxon>PACMAD clade</taxon>
        <taxon>Panicoideae</taxon>
        <taxon>Andropogonodae</taxon>
        <taxon>Paspaleae</taxon>
        <taxon>Paspalinae</taxon>
        <taxon>Paspalum</taxon>
    </lineage>
</organism>
<accession>A0AAQ3UNY6</accession>
<evidence type="ECO:0000313" key="3">
    <source>
        <dbReference type="Proteomes" id="UP001341281"/>
    </source>
</evidence>
<feature type="compositionally biased region" description="Basic and acidic residues" evidence="1">
    <location>
        <begin position="10"/>
        <end position="24"/>
    </location>
</feature>
<proteinExistence type="predicted"/>
<name>A0AAQ3UNY6_PASNO</name>
<gene>
    <name evidence="2" type="ORF">U9M48_041374</name>
</gene>